<name>A0A0F9GL12_9ZZZZ</name>
<dbReference type="InterPro" id="IPR000408">
    <property type="entry name" value="Reg_chr_condens"/>
</dbReference>
<dbReference type="SUPFAM" id="SSF50985">
    <property type="entry name" value="RCC1/BLIP-II"/>
    <property type="match status" value="1"/>
</dbReference>
<reference evidence="1" key="1">
    <citation type="journal article" date="2015" name="Nature">
        <title>Complex archaea that bridge the gap between prokaryotes and eukaryotes.</title>
        <authorList>
            <person name="Spang A."/>
            <person name="Saw J.H."/>
            <person name="Jorgensen S.L."/>
            <person name="Zaremba-Niedzwiedzka K."/>
            <person name="Martijn J."/>
            <person name="Lind A.E."/>
            <person name="van Eijk R."/>
            <person name="Schleper C."/>
            <person name="Guy L."/>
            <person name="Ettema T.J."/>
        </authorList>
    </citation>
    <scope>NUCLEOTIDE SEQUENCE</scope>
</reference>
<dbReference type="InterPro" id="IPR009091">
    <property type="entry name" value="RCC1/BLIP-II"/>
</dbReference>
<organism evidence="1">
    <name type="scientific">marine sediment metagenome</name>
    <dbReference type="NCBI Taxonomy" id="412755"/>
    <lineage>
        <taxon>unclassified sequences</taxon>
        <taxon>metagenomes</taxon>
        <taxon>ecological metagenomes</taxon>
    </lineage>
</organism>
<dbReference type="AlphaFoldDB" id="A0A0F9GL12"/>
<gene>
    <name evidence="1" type="ORF">LCGC14_1897180</name>
</gene>
<protein>
    <submittedName>
        <fullName evidence="1">Uncharacterized protein</fullName>
    </submittedName>
</protein>
<sequence length="86" mass="9687">MIIQNNDENEHIQLITARDNNNIAITTKNKSKQQNIYCWGSNPRGSLGVGHNNKVHTPTKIENLPSSVVQCCPSIYELFKKNTYGT</sequence>
<dbReference type="Pfam" id="PF00415">
    <property type="entry name" value="RCC1"/>
    <property type="match status" value="1"/>
</dbReference>
<dbReference type="PROSITE" id="PS50012">
    <property type="entry name" value="RCC1_3"/>
    <property type="match status" value="1"/>
</dbReference>
<dbReference type="EMBL" id="LAZR01019797">
    <property type="protein sequence ID" value="KKL91191.1"/>
    <property type="molecule type" value="Genomic_DNA"/>
</dbReference>
<proteinExistence type="predicted"/>
<evidence type="ECO:0000313" key="1">
    <source>
        <dbReference type="EMBL" id="KKL91191.1"/>
    </source>
</evidence>
<accession>A0A0F9GL12</accession>
<comment type="caution">
    <text evidence="1">The sequence shown here is derived from an EMBL/GenBank/DDBJ whole genome shotgun (WGS) entry which is preliminary data.</text>
</comment>
<dbReference type="Gene3D" id="2.130.10.30">
    <property type="entry name" value="Regulator of chromosome condensation 1/beta-lactamase-inhibitor protein II"/>
    <property type="match status" value="1"/>
</dbReference>